<feature type="transmembrane region" description="Helical" evidence="8">
    <location>
        <begin position="336"/>
        <end position="361"/>
    </location>
</feature>
<evidence type="ECO:0000256" key="8">
    <source>
        <dbReference type="SAM" id="Phobius"/>
    </source>
</evidence>
<dbReference type="InterPro" id="IPR051085">
    <property type="entry name" value="MB_O-acyltransferase"/>
</dbReference>
<dbReference type="HOGENOM" id="CLU_025255_1_3_9"/>
<feature type="transmembrane region" description="Helical" evidence="8">
    <location>
        <begin position="145"/>
        <end position="164"/>
    </location>
</feature>
<dbReference type="AlphaFoldDB" id="D5Q5B7"/>
<evidence type="ECO:0000313" key="9">
    <source>
        <dbReference type="EMBL" id="EFH06972.1"/>
    </source>
</evidence>
<dbReference type="PANTHER" id="PTHR13285">
    <property type="entry name" value="ACYLTRANSFERASE"/>
    <property type="match status" value="1"/>
</dbReference>
<evidence type="ECO:0000256" key="5">
    <source>
        <dbReference type="ARBA" id="ARBA00022989"/>
    </source>
</evidence>
<keyword evidence="7" id="KW-0808">Transferase</keyword>
<organism evidence="9 10">
    <name type="scientific">Clostridioides difficile NAP08</name>
    <dbReference type="NCBI Taxonomy" id="525259"/>
    <lineage>
        <taxon>Bacteria</taxon>
        <taxon>Bacillati</taxon>
        <taxon>Bacillota</taxon>
        <taxon>Clostridia</taxon>
        <taxon>Peptostreptococcales</taxon>
        <taxon>Peptostreptococcaceae</taxon>
        <taxon>Clostridioides</taxon>
    </lineage>
</organism>
<dbReference type="GO" id="GO:0005886">
    <property type="term" value="C:plasma membrane"/>
    <property type="evidence" value="ECO:0007669"/>
    <property type="project" value="UniProtKB-SubCell"/>
</dbReference>
<feature type="transmembrane region" description="Helical" evidence="8">
    <location>
        <begin position="105"/>
        <end position="125"/>
    </location>
</feature>
<reference evidence="9 10" key="1">
    <citation type="submission" date="2010-05" db="EMBL/GenBank/DDBJ databases">
        <authorList>
            <person name="Qin X."/>
            <person name="Bachman B."/>
            <person name="Battles P."/>
            <person name="Bell A."/>
            <person name="Bess C."/>
            <person name="Bickham C."/>
            <person name="Chaboub L."/>
            <person name="Chen D."/>
            <person name="Coyle M."/>
            <person name="Deiros D.R."/>
            <person name="Dinh H."/>
            <person name="Forbes L."/>
            <person name="Fowler G."/>
            <person name="Francisco L."/>
            <person name="Fu Q."/>
            <person name="Gubbala S."/>
            <person name="Hale W."/>
            <person name="Han Y."/>
            <person name="Hemphill L."/>
            <person name="Highlander S.K."/>
            <person name="Hirani K."/>
            <person name="Hogues M."/>
            <person name="Jackson L."/>
            <person name="Jakkamsetti A."/>
            <person name="Javaid M."/>
            <person name="Jiang H."/>
            <person name="Korchina V."/>
            <person name="Kovar C."/>
            <person name="Lara F."/>
            <person name="Lee S."/>
            <person name="Mata R."/>
            <person name="Mathew T."/>
            <person name="Moen C."/>
            <person name="Morales K."/>
            <person name="Munidasa M."/>
            <person name="Nazareth L."/>
            <person name="Ngo R."/>
            <person name="Nguyen L."/>
            <person name="Okwuonu G."/>
            <person name="Ongeri F."/>
            <person name="Patil S."/>
            <person name="Petrosino J."/>
            <person name="Pham C."/>
            <person name="Pham P."/>
            <person name="Pu L.-L."/>
            <person name="Puazo M."/>
            <person name="Raj R."/>
            <person name="Reid J."/>
            <person name="Rouhana J."/>
            <person name="Saada N."/>
            <person name="Shang Y."/>
            <person name="Simmons D."/>
            <person name="Thornton R."/>
            <person name="Warren J."/>
            <person name="Weissenberger G."/>
            <person name="Zhang J."/>
            <person name="Zhang L."/>
            <person name="Zhou C."/>
            <person name="Zhu D."/>
            <person name="Muzny D."/>
            <person name="Worley K."/>
            <person name="Gibbs R."/>
        </authorList>
    </citation>
    <scope>NUCLEOTIDE SEQUENCE [LARGE SCALE GENOMIC DNA]</scope>
    <source>
        <strain evidence="9 10">NAP08</strain>
    </source>
</reference>
<evidence type="ECO:0000256" key="1">
    <source>
        <dbReference type="ARBA" id="ARBA00004651"/>
    </source>
</evidence>
<evidence type="ECO:0000256" key="7">
    <source>
        <dbReference type="PIRNR" id="PIRNR016636"/>
    </source>
</evidence>
<feature type="transmembrane region" description="Helical" evidence="8">
    <location>
        <begin position="78"/>
        <end position="98"/>
    </location>
</feature>
<gene>
    <name evidence="9" type="ORF">HMPREF0220_2099</name>
</gene>
<keyword evidence="6 7" id="KW-0472">Membrane</keyword>
<comment type="subcellular location">
    <subcellularLocation>
        <location evidence="1">Cell membrane</location>
        <topology evidence="1">Multi-pass membrane protein</topology>
    </subcellularLocation>
</comment>
<dbReference type="Pfam" id="PF03062">
    <property type="entry name" value="MBOAT"/>
    <property type="match status" value="1"/>
</dbReference>
<feature type="transmembrane region" description="Helical" evidence="8">
    <location>
        <begin position="467"/>
        <end position="487"/>
    </location>
</feature>
<feature type="transmembrane region" description="Helical" evidence="8">
    <location>
        <begin position="381"/>
        <end position="398"/>
    </location>
</feature>
<dbReference type="GO" id="GO:0016746">
    <property type="term" value="F:acyltransferase activity"/>
    <property type="evidence" value="ECO:0007669"/>
    <property type="project" value="UniProtKB-KW"/>
</dbReference>
<keyword evidence="7" id="KW-0012">Acyltransferase</keyword>
<proteinExistence type="inferred from homology"/>
<keyword evidence="4 8" id="KW-0812">Transmembrane</keyword>
<dbReference type="InterPro" id="IPR004299">
    <property type="entry name" value="MBOAT_fam"/>
</dbReference>
<evidence type="ECO:0000256" key="6">
    <source>
        <dbReference type="ARBA" id="ARBA00023136"/>
    </source>
</evidence>
<dbReference type="GO" id="GO:0042121">
    <property type="term" value="P:alginic acid biosynthetic process"/>
    <property type="evidence" value="ECO:0007669"/>
    <property type="project" value="InterPro"/>
</dbReference>
<comment type="similarity">
    <text evidence="2 7">Belongs to the membrane-bound acyltransferase family.</text>
</comment>
<dbReference type="EMBL" id="ADNX01000050">
    <property type="protein sequence ID" value="EFH06972.1"/>
    <property type="molecule type" value="Genomic_DNA"/>
</dbReference>
<keyword evidence="5 8" id="KW-1133">Transmembrane helix</keyword>
<evidence type="ECO:0000256" key="2">
    <source>
        <dbReference type="ARBA" id="ARBA00010323"/>
    </source>
</evidence>
<dbReference type="PIRSF" id="PIRSF016636">
    <property type="entry name" value="AlgI_DltB"/>
    <property type="match status" value="1"/>
</dbReference>
<protein>
    <submittedName>
        <fullName evidence="9">MBOAT family protein</fullName>
    </submittedName>
</protein>
<dbReference type="InterPro" id="IPR024194">
    <property type="entry name" value="Ac/AlaTfrase_AlgI/DltB"/>
</dbReference>
<dbReference type="InterPro" id="IPR028362">
    <property type="entry name" value="AlgI"/>
</dbReference>
<sequence>MKIVTLLYILDKDIIYLVKKRSGKYKNKESNMIFSSLIFLFLFFPVTLICYYLANPKYKNVMLLLASIAFYTWGEPKYIFLMILSIIVNYIFGIKVSGSKNKKMWVVLSVIYNISILAVFKYSNFFIDNINFLFNTDITIPEVKLPLGISFFTFQIMSYVIDVYRNDAKVQRKLANLALYISLFPQLVAGPIVRYQTVADSIEYREHNWDKFTQGVNRFVVGLGKKVILANQLGVIADGVFNKSAGDLSRFEVWLGIVCYTLQIFYDFSGYSDMAIGLGKMFGFEFLENFNYPYISQTVSEFWRRWHISLGTWFKDYVYFPLGGNRVSKAKLYRNLFVVWFLTGMWHGTSWTFIILGLYYGILISVEKAFLEKFLYKMPRIVRHIYLLLIVMIGWVFFRVDDLPAAIKFIGIMFGAGNYPVISNAFNVFIIEYWYVIVGAILLSTPIVKVLKSLLIKKNKNTLNSTLYQVTNMVFIVSCMFIVIIMLSSSTYNPFLYFRF</sequence>
<evidence type="ECO:0000256" key="3">
    <source>
        <dbReference type="ARBA" id="ARBA00022475"/>
    </source>
</evidence>
<keyword evidence="3 7" id="KW-1003">Cell membrane</keyword>
<accession>D5Q5B7</accession>
<dbReference type="PANTHER" id="PTHR13285:SF18">
    <property type="entry name" value="PROTEIN-CYSTEINE N-PALMITOYLTRANSFERASE RASP"/>
    <property type="match status" value="1"/>
</dbReference>
<feature type="transmembrane region" description="Helical" evidence="8">
    <location>
        <begin position="32"/>
        <end position="54"/>
    </location>
</feature>
<feature type="transmembrane region" description="Helical" evidence="8">
    <location>
        <begin position="434"/>
        <end position="455"/>
    </location>
</feature>
<dbReference type="Proteomes" id="UP000003227">
    <property type="component" value="Unassembled WGS sequence"/>
</dbReference>
<dbReference type="PIRSF" id="PIRSF500217">
    <property type="entry name" value="AlgI"/>
    <property type="match status" value="1"/>
</dbReference>
<evidence type="ECO:0000313" key="10">
    <source>
        <dbReference type="Proteomes" id="UP000003227"/>
    </source>
</evidence>
<feature type="transmembrane region" description="Helical" evidence="8">
    <location>
        <begin position="405"/>
        <end position="422"/>
    </location>
</feature>
<name>D5Q5B7_CLODI</name>
<comment type="caution">
    <text evidence="9">The sequence shown here is derived from an EMBL/GenBank/DDBJ whole genome shotgun (WGS) entry which is preliminary data.</text>
</comment>
<evidence type="ECO:0000256" key="4">
    <source>
        <dbReference type="ARBA" id="ARBA00022692"/>
    </source>
</evidence>